<dbReference type="GO" id="GO:0050118">
    <property type="term" value="F:N-acetyldiaminopimelate deacetylase activity"/>
    <property type="evidence" value="ECO:0007669"/>
    <property type="project" value="UniProtKB-UniRule"/>
</dbReference>
<evidence type="ECO:0000313" key="9">
    <source>
        <dbReference type="Proteomes" id="UP000677918"/>
    </source>
</evidence>
<dbReference type="CDD" id="cd05670">
    <property type="entry name" value="M20_Acy1_YkuR-like"/>
    <property type="match status" value="1"/>
</dbReference>
<dbReference type="HAMAP" id="MF_01692">
    <property type="entry name" value="DapEL"/>
    <property type="match status" value="1"/>
</dbReference>
<keyword evidence="9" id="KW-1185">Reference proteome</keyword>
<comment type="catalytic activity">
    <reaction evidence="5">
        <text>N-acetyl-(2S,6S)-2,6-diaminopimelate + H2O = (2S,6S)-2,6-diaminopimelate + acetate</text>
        <dbReference type="Rhea" id="RHEA:20405"/>
        <dbReference type="ChEBI" id="CHEBI:15377"/>
        <dbReference type="ChEBI" id="CHEBI:30089"/>
        <dbReference type="ChEBI" id="CHEBI:57609"/>
        <dbReference type="ChEBI" id="CHEBI:58767"/>
        <dbReference type="EC" id="3.5.1.47"/>
    </reaction>
</comment>
<dbReference type="FunFam" id="3.30.70.360:FF:000001">
    <property type="entry name" value="N-acetyldiaminopimelate deacetylase"/>
    <property type="match status" value="1"/>
</dbReference>
<reference evidence="8" key="1">
    <citation type="submission" date="2021-04" db="EMBL/GenBank/DDBJ databases">
        <title>Draft genome sequence of Xylanibacillus composti strain K13.</title>
        <authorList>
            <person name="Uke A."/>
            <person name="Chhe C."/>
            <person name="Baramee S."/>
            <person name="Kosugi A."/>
        </authorList>
    </citation>
    <scope>NUCLEOTIDE SEQUENCE</scope>
    <source>
        <strain evidence="8">K13</strain>
    </source>
</reference>
<dbReference type="Gene3D" id="3.40.630.10">
    <property type="entry name" value="Zn peptidases"/>
    <property type="match status" value="1"/>
</dbReference>
<feature type="active site" description="Proton acceptor" evidence="5">
    <location>
        <position position="129"/>
    </location>
</feature>
<dbReference type="InterPro" id="IPR036264">
    <property type="entry name" value="Bact_exopeptidase_dim_dom"/>
</dbReference>
<dbReference type="AlphaFoldDB" id="A0A8J4M0L2"/>
<feature type="active site" evidence="5">
    <location>
        <position position="70"/>
    </location>
</feature>
<dbReference type="PANTHER" id="PTHR11014">
    <property type="entry name" value="PEPTIDASE M20 FAMILY MEMBER"/>
    <property type="match status" value="1"/>
</dbReference>
<dbReference type="Pfam" id="PF01546">
    <property type="entry name" value="Peptidase_M20"/>
    <property type="match status" value="1"/>
</dbReference>
<evidence type="ECO:0000256" key="1">
    <source>
        <dbReference type="ARBA" id="ARBA00022605"/>
    </source>
</evidence>
<evidence type="ECO:0000256" key="6">
    <source>
        <dbReference type="PIRSR" id="PIRSR005962-1"/>
    </source>
</evidence>
<dbReference type="RefSeq" id="WP_213410562.1">
    <property type="nucleotide sequence ID" value="NZ_BOVK01000011.1"/>
</dbReference>
<keyword evidence="1 5" id="KW-0028">Amino-acid biosynthesis</keyword>
<dbReference type="Proteomes" id="UP000677918">
    <property type="component" value="Unassembled WGS sequence"/>
</dbReference>
<dbReference type="EMBL" id="BOVK01000011">
    <property type="protein sequence ID" value="GIQ67935.1"/>
    <property type="molecule type" value="Genomic_DNA"/>
</dbReference>
<comment type="function">
    <text evidence="5">Catalyzes the conversion of N-acetyl-diaminopimelate to diaminopimelate and acetate.</text>
</comment>
<dbReference type="PIRSF" id="PIRSF005962">
    <property type="entry name" value="Pept_M20D_amidohydro"/>
    <property type="match status" value="1"/>
</dbReference>
<keyword evidence="6" id="KW-0464">Manganese</keyword>
<name>A0A8J4M0L2_9BACL</name>
<dbReference type="Gene3D" id="3.30.70.360">
    <property type="match status" value="1"/>
</dbReference>
<evidence type="ECO:0000259" key="7">
    <source>
        <dbReference type="Pfam" id="PF07687"/>
    </source>
</evidence>
<keyword evidence="2 5" id="KW-0378">Hydrolase</keyword>
<feature type="binding site" evidence="6">
    <location>
        <position position="129"/>
    </location>
    <ligand>
        <name>Mn(2+)</name>
        <dbReference type="ChEBI" id="CHEBI:29035"/>
        <label>2</label>
    </ligand>
</feature>
<dbReference type="SUPFAM" id="SSF55031">
    <property type="entry name" value="Bacterial exopeptidase dimerisation domain"/>
    <property type="match status" value="1"/>
</dbReference>
<sequence>MGSAYIDIRRKLHQIPEPGFEEFKTQAFVLDFLGKLPQEHLEVQTWRTGVLARIRGTRSGDRQILAYRADIDGLPIEEETSYSFRSQHPGFMHACGHDIHTTVALGVAEHFANHPLEDDVLVVFQPAEEGPGGAAPMMASEQFAAWRPDFIMALHIAPEYPVGTVATRPGILFANTSELFIDVIGTGGHAAFPHQANDAMVAAASLIMQLQSIVSRNVNPLDSAVVTLGKITGGVRQNVIAERVRLEGTIRTLSEQAMDEVKARVEAMLRGLEAGYGVRTELDYGSNYHQVYNSREETVQFMNWVRESGSAELIACREAMTGEDFGYFLKEIPGFMFWLGVDTPYGLHHSKIEPSEDAIDVAISLVTRYLSAKSASGGKAES</sequence>
<dbReference type="Pfam" id="PF07687">
    <property type="entry name" value="M20_dimer"/>
    <property type="match status" value="1"/>
</dbReference>
<dbReference type="GO" id="GO:0009089">
    <property type="term" value="P:lysine biosynthetic process via diaminopimelate"/>
    <property type="evidence" value="ECO:0007669"/>
    <property type="project" value="UniProtKB-UniRule"/>
</dbReference>
<dbReference type="PANTHER" id="PTHR11014:SF98">
    <property type="entry name" value="N-ACETYLDIAMINOPIMELATE DEACETYLASE"/>
    <property type="match status" value="1"/>
</dbReference>
<keyword evidence="6" id="KW-0479">Metal-binding</keyword>
<gene>
    <name evidence="8" type="ORF">XYCOK13_07590</name>
</gene>
<feature type="domain" description="Peptidase M20 dimerisation" evidence="7">
    <location>
        <begin position="181"/>
        <end position="270"/>
    </location>
</feature>
<dbReference type="GO" id="GO:0046872">
    <property type="term" value="F:metal ion binding"/>
    <property type="evidence" value="ECO:0007669"/>
    <property type="project" value="UniProtKB-KW"/>
</dbReference>
<dbReference type="InterPro" id="IPR023905">
    <property type="entry name" value="AcetylDAP_deacetylase"/>
</dbReference>
<comment type="cofactor">
    <cofactor evidence="6">
        <name>Mn(2+)</name>
        <dbReference type="ChEBI" id="CHEBI:29035"/>
    </cofactor>
    <text evidence="6">The Mn(2+) ion enhances activity.</text>
</comment>
<accession>A0A8J4M0L2</accession>
<dbReference type="EC" id="3.5.1.47" evidence="5"/>
<evidence type="ECO:0000256" key="2">
    <source>
        <dbReference type="ARBA" id="ARBA00022801"/>
    </source>
</evidence>
<evidence type="ECO:0000256" key="5">
    <source>
        <dbReference type="HAMAP-Rule" id="MF_01692"/>
    </source>
</evidence>
<dbReference type="SUPFAM" id="SSF53187">
    <property type="entry name" value="Zn-dependent exopeptidases"/>
    <property type="match status" value="1"/>
</dbReference>
<dbReference type="InterPro" id="IPR002933">
    <property type="entry name" value="Peptidase_M20"/>
</dbReference>
<evidence type="ECO:0000313" key="8">
    <source>
        <dbReference type="EMBL" id="GIQ67935.1"/>
    </source>
</evidence>
<comment type="similarity">
    <text evidence="5">Belongs to the peptidase M20A family. N-acetyldiaminopimelate deacetylase subfamily.</text>
</comment>
<dbReference type="InterPro" id="IPR017439">
    <property type="entry name" value="Amidohydrolase"/>
</dbReference>
<feature type="binding site" evidence="6">
    <location>
        <position position="348"/>
    </location>
    <ligand>
        <name>Mn(2+)</name>
        <dbReference type="ChEBI" id="CHEBI:29035"/>
        <label>2</label>
    </ligand>
</feature>
<dbReference type="InterPro" id="IPR011650">
    <property type="entry name" value="Peptidase_M20_dimer"/>
</dbReference>
<protein>
    <recommendedName>
        <fullName evidence="5">N-acetyldiaminopimelate deacetylase</fullName>
        <ecNumber evidence="5">3.5.1.47</ecNumber>
    </recommendedName>
</protein>
<feature type="binding site" evidence="6">
    <location>
        <position position="95"/>
    </location>
    <ligand>
        <name>Mn(2+)</name>
        <dbReference type="ChEBI" id="CHEBI:29035"/>
        <label>2</label>
    </ligand>
</feature>
<dbReference type="UniPathway" id="UPA00034">
    <property type="reaction ID" value="UER00024"/>
</dbReference>
<organism evidence="8 9">
    <name type="scientific">Xylanibacillus composti</name>
    <dbReference type="NCBI Taxonomy" id="1572762"/>
    <lineage>
        <taxon>Bacteria</taxon>
        <taxon>Bacillati</taxon>
        <taxon>Bacillota</taxon>
        <taxon>Bacilli</taxon>
        <taxon>Bacillales</taxon>
        <taxon>Paenibacillaceae</taxon>
        <taxon>Xylanibacillus</taxon>
    </lineage>
</organism>
<keyword evidence="4 5" id="KW-0457">Lysine biosynthesis</keyword>
<feature type="binding site" evidence="6">
    <location>
        <position position="155"/>
    </location>
    <ligand>
        <name>Mn(2+)</name>
        <dbReference type="ChEBI" id="CHEBI:29035"/>
        <label>2</label>
    </ligand>
</feature>
<evidence type="ECO:0000256" key="4">
    <source>
        <dbReference type="ARBA" id="ARBA00023154"/>
    </source>
</evidence>
<dbReference type="GO" id="GO:0019877">
    <property type="term" value="P:diaminopimelate biosynthetic process"/>
    <property type="evidence" value="ECO:0007669"/>
    <property type="project" value="UniProtKB-UniRule"/>
</dbReference>
<feature type="binding site" evidence="6">
    <location>
        <position position="97"/>
    </location>
    <ligand>
        <name>Mn(2+)</name>
        <dbReference type="ChEBI" id="CHEBI:29035"/>
        <label>2</label>
    </ligand>
</feature>
<comment type="caution">
    <text evidence="8">The sequence shown here is derived from an EMBL/GenBank/DDBJ whole genome shotgun (WGS) entry which is preliminary data.</text>
</comment>
<keyword evidence="3 5" id="KW-0220">Diaminopimelate biosynthesis</keyword>
<evidence type="ECO:0000256" key="3">
    <source>
        <dbReference type="ARBA" id="ARBA00022915"/>
    </source>
</evidence>
<proteinExistence type="inferred from homology"/>
<comment type="pathway">
    <text evidence="5">Amino-acid biosynthesis; L-lysine biosynthesis via DAP pathway; LL-2,6-diaminopimelate from (S)-tetrahydrodipicolinate (acetylase route): step 3/3.</text>
</comment>
<dbReference type="NCBIfam" id="TIGR01891">
    <property type="entry name" value="amidohydrolases"/>
    <property type="match status" value="1"/>
</dbReference>